<feature type="compositionally biased region" description="Polar residues" evidence="1">
    <location>
        <begin position="193"/>
        <end position="214"/>
    </location>
</feature>
<reference evidence="2" key="1">
    <citation type="submission" date="2023-04" db="EMBL/GenBank/DDBJ databases">
        <title>Phytophthora fragariaefolia NBRC 109709.</title>
        <authorList>
            <person name="Ichikawa N."/>
            <person name="Sato H."/>
            <person name="Tonouchi N."/>
        </authorList>
    </citation>
    <scope>NUCLEOTIDE SEQUENCE</scope>
    <source>
        <strain evidence="2">NBRC 109709</strain>
    </source>
</reference>
<protein>
    <submittedName>
        <fullName evidence="2">Unnamed protein product</fullName>
    </submittedName>
</protein>
<dbReference type="OrthoDB" id="96441at2759"/>
<dbReference type="Proteomes" id="UP001165121">
    <property type="component" value="Unassembled WGS sequence"/>
</dbReference>
<sequence>MLEVSKFLNDRATLNDPVQAWITELTLSRRDLDLAQDLTAVQIPVELCTPRECFAILQTLLFEAGFHVDNLIPEWFRTAASRVMADSVRESGRHMLRLLAVELIEWPQLVVGAKFKIVPNLGVQEVPGRPPILEYHAEDTEGDLLRTDHEFDLLDRYYVLSLRMTGLRPVRSSEGSSTGEPNSKRRVEPIQGARTSSSQDADTHPSQVDTTDGSSLVATTFASYAPRNSSSGSSSAALGYSAETHMPYAGYGPMGISAQASGGVVGGGEVGFYVTKETIP</sequence>
<evidence type="ECO:0000256" key="1">
    <source>
        <dbReference type="SAM" id="MobiDB-lite"/>
    </source>
</evidence>
<dbReference type="EMBL" id="BSXT01002339">
    <property type="protein sequence ID" value="GMF48425.1"/>
    <property type="molecule type" value="Genomic_DNA"/>
</dbReference>
<name>A0A9W6XW71_9STRA</name>
<gene>
    <name evidence="2" type="ORF">Pfra01_001870500</name>
</gene>
<accession>A0A9W6XW71</accession>
<keyword evidence="3" id="KW-1185">Reference proteome</keyword>
<comment type="caution">
    <text evidence="2">The sequence shown here is derived from an EMBL/GenBank/DDBJ whole genome shotgun (WGS) entry which is preliminary data.</text>
</comment>
<organism evidence="2 3">
    <name type="scientific">Phytophthora fragariaefolia</name>
    <dbReference type="NCBI Taxonomy" id="1490495"/>
    <lineage>
        <taxon>Eukaryota</taxon>
        <taxon>Sar</taxon>
        <taxon>Stramenopiles</taxon>
        <taxon>Oomycota</taxon>
        <taxon>Peronosporomycetes</taxon>
        <taxon>Peronosporales</taxon>
        <taxon>Peronosporaceae</taxon>
        <taxon>Phytophthora</taxon>
    </lineage>
</organism>
<dbReference type="AlphaFoldDB" id="A0A9W6XW71"/>
<evidence type="ECO:0000313" key="2">
    <source>
        <dbReference type="EMBL" id="GMF48425.1"/>
    </source>
</evidence>
<evidence type="ECO:0000313" key="3">
    <source>
        <dbReference type="Proteomes" id="UP001165121"/>
    </source>
</evidence>
<proteinExistence type="predicted"/>
<feature type="region of interest" description="Disordered" evidence="1">
    <location>
        <begin position="169"/>
        <end position="214"/>
    </location>
</feature>